<gene>
    <name evidence="3" type="ordered locus">Ccel_2213</name>
</gene>
<dbReference type="RefSeq" id="WP_015925648.1">
    <property type="nucleotide sequence ID" value="NC_011898.1"/>
</dbReference>
<evidence type="ECO:0000313" key="3">
    <source>
        <dbReference type="EMBL" id="ACL76555.1"/>
    </source>
</evidence>
<dbReference type="Proteomes" id="UP000001349">
    <property type="component" value="Chromosome"/>
</dbReference>
<dbReference type="AlphaFoldDB" id="B8I4Q1"/>
<protein>
    <recommendedName>
        <fullName evidence="2">Phosphodiester glycosidase domain-containing protein</fullName>
    </recommendedName>
</protein>
<feature type="transmembrane region" description="Helical" evidence="1">
    <location>
        <begin position="34"/>
        <end position="55"/>
    </location>
</feature>
<evidence type="ECO:0000259" key="2">
    <source>
        <dbReference type="Pfam" id="PF09992"/>
    </source>
</evidence>
<dbReference type="InterPro" id="IPR018711">
    <property type="entry name" value="NAGPA"/>
</dbReference>
<dbReference type="Pfam" id="PF09992">
    <property type="entry name" value="NAGPA"/>
    <property type="match status" value="1"/>
</dbReference>
<keyword evidence="4" id="KW-1185">Reference proteome</keyword>
<name>B8I4Q1_RUMCH</name>
<organism evidence="3 4">
    <name type="scientific">Ruminiclostridium cellulolyticum (strain ATCC 35319 / DSM 5812 / JCM 6584 / H10)</name>
    <name type="common">Clostridium cellulolyticum</name>
    <dbReference type="NCBI Taxonomy" id="394503"/>
    <lineage>
        <taxon>Bacteria</taxon>
        <taxon>Bacillati</taxon>
        <taxon>Bacillota</taxon>
        <taxon>Clostridia</taxon>
        <taxon>Eubacteriales</taxon>
        <taxon>Oscillospiraceae</taxon>
        <taxon>Ruminiclostridium</taxon>
    </lineage>
</organism>
<dbReference type="KEGG" id="cce:Ccel_2213"/>
<sequence length="346" mass="37683">MNYDTISLNEKQVKTIQKKSAKKKKKKKGRLRSLLGFLIFEFFFMSITTPLLIFYGPFENVKRTATGMVWNSMTKQVIAKTFLSDKAIAKILGDGYAISNINTEDIKMLDFRVKHNNNLEYFDVESRNFKGKMIIVDDPTRIKVGYSSKMPRSGETTSSIARRNGAVAAINGGGFIDKGWAGTGGVAIGFVISNGKYISGKLTNNYTKRDTIAFTKDGMLIVGKHSQAELAKYNIKEGISFGPPLIVNGKPTINKGDGGWGISPRTAIGQKEDGSVMLLVIDGRSLKSFGATLKEVQDIMLEHGAVNAANLDGGSSATMYYDGKVVNTPSDALGERTVATAFVVMP</sequence>
<dbReference type="PANTHER" id="PTHR40446">
    <property type="entry name" value="N-ACETYLGLUCOSAMINE-1-PHOSPHODIESTER ALPHA-N-ACETYLGLUCOSAMINIDASE"/>
    <property type="match status" value="1"/>
</dbReference>
<evidence type="ECO:0000313" key="4">
    <source>
        <dbReference type="Proteomes" id="UP000001349"/>
    </source>
</evidence>
<proteinExistence type="predicted"/>
<dbReference type="eggNOG" id="COG4632">
    <property type="taxonomic scope" value="Bacteria"/>
</dbReference>
<keyword evidence="1" id="KW-0472">Membrane</keyword>
<dbReference type="STRING" id="394503.Ccel_2213"/>
<dbReference type="EMBL" id="CP001348">
    <property type="protein sequence ID" value="ACL76555.1"/>
    <property type="molecule type" value="Genomic_DNA"/>
</dbReference>
<dbReference type="HOGENOM" id="CLU_058779_0_0_9"/>
<keyword evidence="1" id="KW-0812">Transmembrane</keyword>
<dbReference type="PANTHER" id="PTHR40446:SF2">
    <property type="entry name" value="N-ACETYLGLUCOSAMINE-1-PHOSPHODIESTER ALPHA-N-ACETYLGLUCOSAMINIDASE"/>
    <property type="match status" value="1"/>
</dbReference>
<reference evidence="3 4" key="1">
    <citation type="submission" date="2009-01" db="EMBL/GenBank/DDBJ databases">
        <title>Complete sequence of Clostridium cellulolyticum H10.</title>
        <authorList>
            <consortium name="US DOE Joint Genome Institute"/>
            <person name="Lucas S."/>
            <person name="Copeland A."/>
            <person name="Lapidus A."/>
            <person name="Glavina del Rio T."/>
            <person name="Dalin E."/>
            <person name="Tice H."/>
            <person name="Bruce D."/>
            <person name="Goodwin L."/>
            <person name="Pitluck S."/>
            <person name="Chertkov O."/>
            <person name="Saunders E."/>
            <person name="Brettin T."/>
            <person name="Detter J.C."/>
            <person name="Han C."/>
            <person name="Larimer F."/>
            <person name="Land M."/>
            <person name="Hauser L."/>
            <person name="Kyrpides N."/>
            <person name="Ivanova N."/>
            <person name="Zhou J."/>
            <person name="Richardson P."/>
        </authorList>
    </citation>
    <scope>NUCLEOTIDE SEQUENCE [LARGE SCALE GENOMIC DNA]</scope>
    <source>
        <strain evidence="4">ATCC 35319 / DSM 5812 / JCM 6584 / H10</strain>
    </source>
</reference>
<dbReference type="OrthoDB" id="9809781at2"/>
<evidence type="ECO:0000256" key="1">
    <source>
        <dbReference type="SAM" id="Phobius"/>
    </source>
</evidence>
<accession>B8I4Q1</accession>
<feature type="domain" description="Phosphodiester glycosidase" evidence="2">
    <location>
        <begin position="164"/>
        <end position="345"/>
    </location>
</feature>
<keyword evidence="1" id="KW-1133">Transmembrane helix</keyword>